<keyword evidence="2" id="KW-0813">Transport</keyword>
<dbReference type="Proteomes" id="UP000243359">
    <property type="component" value="Chromosome I"/>
</dbReference>
<dbReference type="PANTHER" id="PTHR34596:SF2">
    <property type="entry name" value="CHITOPORIN"/>
    <property type="match status" value="1"/>
</dbReference>
<evidence type="ECO:0000313" key="6">
    <source>
        <dbReference type="Proteomes" id="UP000243359"/>
    </source>
</evidence>
<keyword evidence="3 4" id="KW-0732">Signal</keyword>
<dbReference type="PANTHER" id="PTHR34596">
    <property type="entry name" value="CHITOPORIN"/>
    <property type="match status" value="1"/>
</dbReference>
<dbReference type="OrthoDB" id="6759120at2"/>
<feature type="chain" id="PRO_5009261781" evidence="4">
    <location>
        <begin position="23"/>
        <end position="416"/>
    </location>
</feature>
<dbReference type="AlphaFoldDB" id="A0A1H1U1Q2"/>
<protein>
    <submittedName>
        <fullName evidence="5">Outer membrane porin, OprD family</fullName>
    </submittedName>
</protein>
<dbReference type="GO" id="GO:0015288">
    <property type="term" value="F:porin activity"/>
    <property type="evidence" value="ECO:0007669"/>
    <property type="project" value="TreeGrafter"/>
</dbReference>
<gene>
    <name evidence="5" type="ORF">SAMN05216221_2327</name>
</gene>
<organism evidence="5 6">
    <name type="scientific">Pseudomonas oryzae</name>
    <dbReference type="NCBI Taxonomy" id="1392877"/>
    <lineage>
        <taxon>Bacteria</taxon>
        <taxon>Pseudomonadati</taxon>
        <taxon>Pseudomonadota</taxon>
        <taxon>Gammaproteobacteria</taxon>
        <taxon>Pseudomonadales</taxon>
        <taxon>Pseudomonadaceae</taxon>
        <taxon>Pseudomonas</taxon>
    </lineage>
</organism>
<evidence type="ECO:0000256" key="4">
    <source>
        <dbReference type="SAM" id="SignalP"/>
    </source>
</evidence>
<accession>A0A1H1U1Q2</accession>
<dbReference type="InterPro" id="IPR023614">
    <property type="entry name" value="Porin_dom_sf"/>
</dbReference>
<evidence type="ECO:0000256" key="2">
    <source>
        <dbReference type="ARBA" id="ARBA00022448"/>
    </source>
</evidence>
<reference evidence="6" key="1">
    <citation type="submission" date="2016-10" db="EMBL/GenBank/DDBJ databases">
        <authorList>
            <person name="Varghese N."/>
            <person name="Submissions S."/>
        </authorList>
    </citation>
    <scope>NUCLEOTIDE SEQUENCE [LARGE SCALE GENOMIC DNA]</scope>
    <source>
        <strain evidence="6">KCTC 32247</strain>
    </source>
</reference>
<evidence type="ECO:0000256" key="3">
    <source>
        <dbReference type="ARBA" id="ARBA00022729"/>
    </source>
</evidence>
<dbReference type="Gene3D" id="2.40.160.10">
    <property type="entry name" value="Porin"/>
    <property type="match status" value="1"/>
</dbReference>
<dbReference type="GO" id="GO:0016020">
    <property type="term" value="C:membrane"/>
    <property type="evidence" value="ECO:0007669"/>
    <property type="project" value="InterPro"/>
</dbReference>
<dbReference type="EMBL" id="LT629751">
    <property type="protein sequence ID" value="SDS66402.1"/>
    <property type="molecule type" value="Genomic_DNA"/>
</dbReference>
<dbReference type="RefSeq" id="WP_090349090.1">
    <property type="nucleotide sequence ID" value="NZ_LT629751.1"/>
</dbReference>
<keyword evidence="6" id="KW-1185">Reference proteome</keyword>
<dbReference type="Pfam" id="PF03573">
    <property type="entry name" value="OprD"/>
    <property type="match status" value="1"/>
</dbReference>
<evidence type="ECO:0000256" key="1">
    <source>
        <dbReference type="ARBA" id="ARBA00009075"/>
    </source>
</evidence>
<evidence type="ECO:0000313" key="5">
    <source>
        <dbReference type="EMBL" id="SDS66402.1"/>
    </source>
</evidence>
<comment type="similarity">
    <text evidence="1">Belongs to the outer membrane porin (Opr) (TC 1.B.25) family.</text>
</comment>
<name>A0A1H1U1Q2_9PSED</name>
<dbReference type="InterPro" id="IPR005318">
    <property type="entry name" value="OM_porin_bac"/>
</dbReference>
<proteinExistence type="inferred from homology"/>
<dbReference type="STRING" id="1392877.SAMN05216221_2327"/>
<feature type="signal peptide" evidence="4">
    <location>
        <begin position="1"/>
        <end position="22"/>
    </location>
</feature>
<sequence length="416" mass="45842">MHKNSLAAAIALAMLPCVPALAGGFVDDSKASLTLRNFYFDRDFRSGSGVSQAQAWAQGFILRMDSGYSDGPVGFGLNLTGTAGFKLDSGPGRVGSSLLPVDPQTREPADNYAELGLTAKARMAASELQVGTLSPLLPVILPVPSRLFAPTFRGGYLRSQDIDRLTLHAGHIDRMNMRDSTNYQPLRVNGPFGRFNEAAESNSFAFAGGDYLWSDSLTTSYFYAQLDEIYQQHYFGLTHFQPLGGGKLKSDLRYFYSGEDGAARAGVVDNQSLGLMLSWLRGSHTLGAGYMQQSGASAQPFLHRVDVHVHSEGALTSDFVNPDERTWQARYDYDFTALGVPGLRGMLRYLHGDNIELPGVAQRASEIERDVELAYAVQSGPLKNLSLRWRYASNRNDYFRDIDETRVNLDYTVSLW</sequence>